<feature type="non-terminal residue" evidence="1">
    <location>
        <position position="135"/>
    </location>
</feature>
<accession>A0ACC2GL21</accession>
<sequence>MRSNYSWFLTSLSHSILAGLLLLGVHGNDDGSQCYSELRVKRNTVQKASPGENVEINCTVTLCPNSPPSPVLWRKVNELSWDPVNRTDHIEINVKKMNNSETSFLIFKNISRHDSGLYHCTIQTAVSHSINVTVS</sequence>
<organism evidence="1 2">
    <name type="scientific">Dallia pectoralis</name>
    <name type="common">Alaska blackfish</name>
    <dbReference type="NCBI Taxonomy" id="75939"/>
    <lineage>
        <taxon>Eukaryota</taxon>
        <taxon>Metazoa</taxon>
        <taxon>Chordata</taxon>
        <taxon>Craniata</taxon>
        <taxon>Vertebrata</taxon>
        <taxon>Euteleostomi</taxon>
        <taxon>Actinopterygii</taxon>
        <taxon>Neopterygii</taxon>
        <taxon>Teleostei</taxon>
        <taxon>Protacanthopterygii</taxon>
        <taxon>Esociformes</taxon>
        <taxon>Umbridae</taxon>
        <taxon>Dallia</taxon>
    </lineage>
</organism>
<evidence type="ECO:0000313" key="1">
    <source>
        <dbReference type="EMBL" id="KAJ8004150.1"/>
    </source>
</evidence>
<comment type="caution">
    <text evidence="1">The sequence shown here is derived from an EMBL/GenBank/DDBJ whole genome shotgun (WGS) entry which is preliminary data.</text>
</comment>
<proteinExistence type="predicted"/>
<name>A0ACC2GL21_DALPE</name>
<dbReference type="EMBL" id="CM055739">
    <property type="protein sequence ID" value="KAJ8004150.1"/>
    <property type="molecule type" value="Genomic_DNA"/>
</dbReference>
<evidence type="ECO:0000313" key="2">
    <source>
        <dbReference type="Proteomes" id="UP001157502"/>
    </source>
</evidence>
<reference evidence="1" key="1">
    <citation type="submission" date="2021-05" db="EMBL/GenBank/DDBJ databases">
        <authorList>
            <person name="Pan Q."/>
            <person name="Jouanno E."/>
            <person name="Zahm M."/>
            <person name="Klopp C."/>
            <person name="Cabau C."/>
            <person name="Louis A."/>
            <person name="Berthelot C."/>
            <person name="Parey E."/>
            <person name="Roest Crollius H."/>
            <person name="Montfort J."/>
            <person name="Robinson-Rechavi M."/>
            <person name="Bouchez O."/>
            <person name="Lampietro C."/>
            <person name="Lopez Roques C."/>
            <person name="Donnadieu C."/>
            <person name="Postlethwait J."/>
            <person name="Bobe J."/>
            <person name="Dillon D."/>
            <person name="Chandos A."/>
            <person name="von Hippel F."/>
            <person name="Guiguen Y."/>
        </authorList>
    </citation>
    <scope>NUCLEOTIDE SEQUENCE</scope>
    <source>
        <strain evidence="1">YG-Jan2019</strain>
    </source>
</reference>
<keyword evidence="2" id="KW-1185">Reference proteome</keyword>
<gene>
    <name evidence="1" type="ORF">DPEC_G00155780</name>
</gene>
<dbReference type="Proteomes" id="UP001157502">
    <property type="component" value="Chromosome 12"/>
</dbReference>
<protein>
    <submittedName>
        <fullName evidence="1">Uncharacterized protein</fullName>
    </submittedName>
</protein>